<feature type="domain" description="VOC" evidence="1">
    <location>
        <begin position="11"/>
        <end position="128"/>
    </location>
</feature>
<dbReference type="PANTHER" id="PTHR33993:SF14">
    <property type="entry name" value="GB|AAF24581.1"/>
    <property type="match status" value="1"/>
</dbReference>
<dbReference type="PROSITE" id="PS51819">
    <property type="entry name" value="VOC"/>
    <property type="match status" value="2"/>
</dbReference>
<name>A0A1H7TA45_9NOCA</name>
<dbReference type="RefSeq" id="WP_072750660.1">
    <property type="nucleotide sequence ID" value="NZ_FOAW01000015.1"/>
</dbReference>
<protein>
    <recommendedName>
        <fullName evidence="1">VOC domain-containing protein</fullName>
    </recommendedName>
</protein>
<evidence type="ECO:0000259" key="1">
    <source>
        <dbReference type="PROSITE" id="PS51819"/>
    </source>
</evidence>
<dbReference type="SUPFAM" id="SSF54593">
    <property type="entry name" value="Glyoxalase/Bleomycin resistance protein/Dihydroxybiphenyl dioxygenase"/>
    <property type="match status" value="2"/>
</dbReference>
<keyword evidence="3" id="KW-1185">Reference proteome</keyword>
<dbReference type="Pfam" id="PF00903">
    <property type="entry name" value="Glyoxalase"/>
    <property type="match status" value="2"/>
</dbReference>
<dbReference type="InterPro" id="IPR029068">
    <property type="entry name" value="Glyas_Bleomycin-R_OHBP_Dase"/>
</dbReference>
<sequence>MPTRSSYKQGTPSWVDLSTTDPEAAKAFYAGLFGWEFEDMPTAEGGIYSMAKLRGEYVAAASAMPPDVPEDLPPVWNTYLAVDDVDAATARVTAAGGRVLAGPFDIDPSGRMAFVVDPVGAAVGLWQAGTHIGAGLVNEAGTLIWNELITAAPDEALPFYEAVLGLTGTTTDMEGGQYTVLQVGEDQVGGCARPRVPGIPAHWHIYFATENADDTVAAIRASGGKVLAEPFDVPEVGRMAVVSDPQGAVFSVIQPPAGQ</sequence>
<dbReference type="InterPro" id="IPR037523">
    <property type="entry name" value="VOC_core"/>
</dbReference>
<dbReference type="InterPro" id="IPR004360">
    <property type="entry name" value="Glyas_Fos-R_dOase_dom"/>
</dbReference>
<reference evidence="3" key="1">
    <citation type="submission" date="2016-10" db="EMBL/GenBank/DDBJ databases">
        <authorList>
            <person name="Varghese N."/>
            <person name="Submissions S."/>
        </authorList>
    </citation>
    <scope>NUCLEOTIDE SEQUENCE [LARGE SCALE GENOMIC DNA]</scope>
    <source>
        <strain evidence="3">DSM 44675</strain>
    </source>
</reference>
<dbReference type="CDD" id="cd07247">
    <property type="entry name" value="SgaA_N_like"/>
    <property type="match status" value="2"/>
</dbReference>
<gene>
    <name evidence="2" type="ORF">SAMN05444583_11544</name>
</gene>
<dbReference type="Gene3D" id="3.10.180.10">
    <property type="entry name" value="2,3-Dihydroxybiphenyl 1,2-Dioxygenase, domain 1"/>
    <property type="match status" value="2"/>
</dbReference>
<dbReference type="AlphaFoldDB" id="A0A1H7TA45"/>
<dbReference type="PANTHER" id="PTHR33993">
    <property type="entry name" value="GLYOXALASE-RELATED"/>
    <property type="match status" value="1"/>
</dbReference>
<organism evidence="2 3">
    <name type="scientific">Rhodococcus maanshanensis</name>
    <dbReference type="NCBI Taxonomy" id="183556"/>
    <lineage>
        <taxon>Bacteria</taxon>
        <taxon>Bacillati</taxon>
        <taxon>Actinomycetota</taxon>
        <taxon>Actinomycetes</taxon>
        <taxon>Mycobacteriales</taxon>
        <taxon>Nocardiaceae</taxon>
        <taxon>Rhodococcus</taxon>
    </lineage>
</organism>
<evidence type="ECO:0000313" key="2">
    <source>
        <dbReference type="EMBL" id="SEL81264.1"/>
    </source>
</evidence>
<proteinExistence type="predicted"/>
<dbReference type="Proteomes" id="UP000198677">
    <property type="component" value="Unassembled WGS sequence"/>
</dbReference>
<dbReference type="EMBL" id="FOAW01000015">
    <property type="protein sequence ID" value="SEL81264.1"/>
    <property type="molecule type" value="Genomic_DNA"/>
</dbReference>
<dbReference type="OrthoDB" id="9793039at2"/>
<feature type="domain" description="VOC" evidence="1">
    <location>
        <begin position="142"/>
        <end position="255"/>
    </location>
</feature>
<evidence type="ECO:0000313" key="3">
    <source>
        <dbReference type="Proteomes" id="UP000198677"/>
    </source>
</evidence>
<dbReference type="InterPro" id="IPR052164">
    <property type="entry name" value="Anthracycline_SecMetBiosynth"/>
</dbReference>
<accession>A0A1H7TA45</accession>